<accession>A0A9Q3C7Y3</accession>
<dbReference type="EMBL" id="AVOT02005312">
    <property type="protein sequence ID" value="MBW0478762.1"/>
    <property type="molecule type" value="Genomic_DNA"/>
</dbReference>
<evidence type="ECO:0000313" key="2">
    <source>
        <dbReference type="Proteomes" id="UP000765509"/>
    </source>
</evidence>
<keyword evidence="2" id="KW-1185">Reference proteome</keyword>
<dbReference type="Proteomes" id="UP000765509">
    <property type="component" value="Unassembled WGS sequence"/>
</dbReference>
<gene>
    <name evidence="1" type="ORF">O181_018477</name>
</gene>
<comment type="caution">
    <text evidence="1">The sequence shown here is derived from an EMBL/GenBank/DDBJ whole genome shotgun (WGS) entry which is preliminary data.</text>
</comment>
<dbReference type="AlphaFoldDB" id="A0A9Q3C7Y3"/>
<evidence type="ECO:0008006" key="3">
    <source>
        <dbReference type="Google" id="ProtNLM"/>
    </source>
</evidence>
<organism evidence="1 2">
    <name type="scientific">Austropuccinia psidii MF-1</name>
    <dbReference type="NCBI Taxonomy" id="1389203"/>
    <lineage>
        <taxon>Eukaryota</taxon>
        <taxon>Fungi</taxon>
        <taxon>Dikarya</taxon>
        <taxon>Basidiomycota</taxon>
        <taxon>Pucciniomycotina</taxon>
        <taxon>Pucciniomycetes</taxon>
        <taxon>Pucciniales</taxon>
        <taxon>Sphaerophragmiaceae</taxon>
        <taxon>Austropuccinia</taxon>
    </lineage>
</organism>
<reference evidence="1" key="1">
    <citation type="submission" date="2021-03" db="EMBL/GenBank/DDBJ databases">
        <title>Draft genome sequence of rust myrtle Austropuccinia psidii MF-1, a brazilian biotype.</title>
        <authorList>
            <person name="Quecine M.C."/>
            <person name="Pachon D.M.R."/>
            <person name="Bonatelli M.L."/>
            <person name="Correr F.H."/>
            <person name="Franceschini L.M."/>
            <person name="Leite T.F."/>
            <person name="Margarido G.R.A."/>
            <person name="Almeida C.A."/>
            <person name="Ferrarezi J.A."/>
            <person name="Labate C.A."/>
        </authorList>
    </citation>
    <scope>NUCLEOTIDE SEQUENCE</scope>
    <source>
        <strain evidence="1">MF-1</strain>
    </source>
</reference>
<sequence>MHQMNQIMANLRAASYSEASRPPDFKTPSMKVPDCLYGTQPFKFRSFIQSCQLILHNNQENLSEEGKKVLDATSFLIGRAEKWIEAYLPVTMMSARPQQRELLPKRLSNRLKD</sequence>
<dbReference type="OrthoDB" id="5552562at2759"/>
<name>A0A9Q3C7Y3_9BASI</name>
<proteinExistence type="predicted"/>
<evidence type="ECO:0000313" key="1">
    <source>
        <dbReference type="EMBL" id="MBW0478762.1"/>
    </source>
</evidence>
<protein>
    <recommendedName>
        <fullName evidence="3">DUF4939 domain-containing protein</fullName>
    </recommendedName>
</protein>